<dbReference type="InterPro" id="IPR006016">
    <property type="entry name" value="UspA"/>
</dbReference>
<evidence type="ECO:0000313" key="4">
    <source>
        <dbReference type="Proteomes" id="UP000623608"/>
    </source>
</evidence>
<dbReference type="CDD" id="cd00293">
    <property type="entry name" value="USP-like"/>
    <property type="match status" value="1"/>
</dbReference>
<dbReference type="SUPFAM" id="SSF52402">
    <property type="entry name" value="Adenine nucleotide alpha hydrolases-like"/>
    <property type="match status" value="2"/>
</dbReference>
<dbReference type="PANTHER" id="PTHR46268">
    <property type="entry name" value="STRESS RESPONSE PROTEIN NHAX"/>
    <property type="match status" value="1"/>
</dbReference>
<evidence type="ECO:0000313" key="3">
    <source>
        <dbReference type="EMBL" id="GIF20858.1"/>
    </source>
</evidence>
<organism evidence="3 4">
    <name type="scientific">Paractinoplanes tereljensis</name>
    <dbReference type="NCBI Taxonomy" id="571912"/>
    <lineage>
        <taxon>Bacteria</taxon>
        <taxon>Bacillati</taxon>
        <taxon>Actinomycetota</taxon>
        <taxon>Actinomycetes</taxon>
        <taxon>Micromonosporales</taxon>
        <taxon>Micromonosporaceae</taxon>
        <taxon>Paractinoplanes</taxon>
    </lineage>
</organism>
<reference evidence="3" key="1">
    <citation type="submission" date="2021-01" db="EMBL/GenBank/DDBJ databases">
        <title>Whole genome shotgun sequence of Actinoplanes tereljensis NBRC 105297.</title>
        <authorList>
            <person name="Komaki H."/>
            <person name="Tamura T."/>
        </authorList>
    </citation>
    <scope>NUCLEOTIDE SEQUENCE</scope>
    <source>
        <strain evidence="3">NBRC 105297</strain>
    </source>
</reference>
<dbReference type="Proteomes" id="UP000623608">
    <property type="component" value="Unassembled WGS sequence"/>
</dbReference>
<gene>
    <name evidence="3" type="ORF">Ate02nite_35880</name>
</gene>
<name>A0A919NLT3_9ACTN</name>
<dbReference type="Gene3D" id="3.40.50.620">
    <property type="entry name" value="HUPs"/>
    <property type="match status" value="2"/>
</dbReference>
<comment type="similarity">
    <text evidence="1">Belongs to the universal stress protein A family.</text>
</comment>
<feature type="domain" description="UspA" evidence="2">
    <location>
        <begin position="146"/>
        <end position="283"/>
    </location>
</feature>
<evidence type="ECO:0000259" key="2">
    <source>
        <dbReference type="Pfam" id="PF00582"/>
    </source>
</evidence>
<feature type="domain" description="UspA" evidence="2">
    <location>
        <begin position="3"/>
        <end position="137"/>
    </location>
</feature>
<dbReference type="EMBL" id="BOMY01000023">
    <property type="protein sequence ID" value="GIF20858.1"/>
    <property type="molecule type" value="Genomic_DNA"/>
</dbReference>
<dbReference type="Pfam" id="PF00582">
    <property type="entry name" value="Usp"/>
    <property type="match status" value="2"/>
</dbReference>
<dbReference type="InterPro" id="IPR014729">
    <property type="entry name" value="Rossmann-like_a/b/a_fold"/>
</dbReference>
<dbReference type="InterPro" id="IPR006015">
    <property type="entry name" value="Universal_stress_UspA"/>
</dbReference>
<dbReference type="AlphaFoldDB" id="A0A919NLT3"/>
<dbReference type="RefSeq" id="WP_203806920.1">
    <property type="nucleotide sequence ID" value="NZ_BOMY01000023.1"/>
</dbReference>
<accession>A0A919NLT3</accession>
<sequence>MSVIAATDGTESANVAVAWAAQEARRRRASLRIVYAYDSDWLESRFDIGAEYLDVAESLAKAVVADARDRAMAAVPGLHIETDILPGHAIPRLLEVAEGADLLVLGSRGRGGFSGLVLGSVSQRLATHAPCPVAVVRDEASGDGPVVAGVDDTPSAEFVLPTAFAAAAERDTTLIVIRSYLPAIPRWLATVPMPADLSNPADDPGERERLEEQLAPWRDRYPQVRVETVLTHDGAAAALVGATKRAALTVVGSHGHGTLAAALLGSTVLQLLHHADCPVMVVR</sequence>
<protein>
    <submittedName>
        <fullName evidence="3">Universal stress protein</fullName>
    </submittedName>
</protein>
<dbReference type="PRINTS" id="PR01438">
    <property type="entry name" value="UNVRSLSTRESS"/>
</dbReference>
<comment type="caution">
    <text evidence="3">The sequence shown here is derived from an EMBL/GenBank/DDBJ whole genome shotgun (WGS) entry which is preliminary data.</text>
</comment>
<keyword evidence="4" id="KW-1185">Reference proteome</keyword>
<evidence type="ECO:0000256" key="1">
    <source>
        <dbReference type="ARBA" id="ARBA00008791"/>
    </source>
</evidence>
<dbReference type="PANTHER" id="PTHR46268:SF6">
    <property type="entry name" value="UNIVERSAL STRESS PROTEIN UP12"/>
    <property type="match status" value="1"/>
</dbReference>
<proteinExistence type="inferred from homology"/>